<keyword evidence="4" id="KW-1185">Reference proteome</keyword>
<accession>A0A660LGC0</accession>
<feature type="domain" description="SnoaL-like" evidence="2">
    <location>
        <begin position="101"/>
        <end position="192"/>
    </location>
</feature>
<dbReference type="OrthoDB" id="5245094at2"/>
<dbReference type="Pfam" id="PF12680">
    <property type="entry name" value="SnoaL_2"/>
    <property type="match status" value="1"/>
</dbReference>
<reference evidence="3 4" key="1">
    <citation type="submission" date="2018-10" db="EMBL/GenBank/DDBJ databases">
        <title>Genomic Encyclopedia of Archaeal and Bacterial Type Strains, Phase II (KMG-II): from individual species to whole genera.</title>
        <authorList>
            <person name="Goeker M."/>
        </authorList>
    </citation>
    <scope>NUCLEOTIDE SEQUENCE [LARGE SCALE GENOMIC DNA]</scope>
    <source>
        <strain evidence="3 4">DSM 14954</strain>
    </source>
</reference>
<dbReference type="RefSeq" id="WP_121251151.1">
    <property type="nucleotide sequence ID" value="NZ_RBIL01000001.1"/>
</dbReference>
<organism evidence="3 4">
    <name type="scientific">Solirubrobacter pauli</name>
    <dbReference type="NCBI Taxonomy" id="166793"/>
    <lineage>
        <taxon>Bacteria</taxon>
        <taxon>Bacillati</taxon>
        <taxon>Actinomycetota</taxon>
        <taxon>Thermoleophilia</taxon>
        <taxon>Solirubrobacterales</taxon>
        <taxon>Solirubrobacteraceae</taxon>
        <taxon>Solirubrobacter</taxon>
    </lineage>
</organism>
<dbReference type="InterPro" id="IPR037401">
    <property type="entry name" value="SnoaL-like"/>
</dbReference>
<dbReference type="Proteomes" id="UP000278962">
    <property type="component" value="Unassembled WGS sequence"/>
</dbReference>
<dbReference type="Gene3D" id="3.10.450.50">
    <property type="match status" value="1"/>
</dbReference>
<dbReference type="InterPro" id="IPR032710">
    <property type="entry name" value="NTF2-like_dom_sf"/>
</dbReference>
<dbReference type="AlphaFoldDB" id="A0A660LGC0"/>
<protein>
    <submittedName>
        <fullName evidence="3">SnoaL-like protein</fullName>
    </submittedName>
</protein>
<sequence length="209" mass="22951">MLPTTRTAVRPWSVAGGPDEGVSDSERCAHCRALTAANLIGAYRRRFPDDARADYDWIIRRMGHVWDCPRDGAANVVGYRCARCGDAQPGRLARSKRVAYVRRLCSAFTTGGVDALASIVPADVEWIPQLAGGQVLHGSEELQAFFAERRSPLRVPPPARIEAVGTDVLVRFRSPPGAPPLWSVYQFETGRLFRAVSFDNEAEAVRQTG</sequence>
<feature type="region of interest" description="Disordered" evidence="1">
    <location>
        <begin position="1"/>
        <end position="21"/>
    </location>
</feature>
<evidence type="ECO:0000259" key="2">
    <source>
        <dbReference type="Pfam" id="PF12680"/>
    </source>
</evidence>
<name>A0A660LGC0_9ACTN</name>
<evidence type="ECO:0000313" key="3">
    <source>
        <dbReference type="EMBL" id="RKQ93225.1"/>
    </source>
</evidence>
<evidence type="ECO:0000256" key="1">
    <source>
        <dbReference type="SAM" id="MobiDB-lite"/>
    </source>
</evidence>
<comment type="caution">
    <text evidence="3">The sequence shown here is derived from an EMBL/GenBank/DDBJ whole genome shotgun (WGS) entry which is preliminary data.</text>
</comment>
<proteinExistence type="predicted"/>
<dbReference type="EMBL" id="RBIL01000001">
    <property type="protein sequence ID" value="RKQ93225.1"/>
    <property type="molecule type" value="Genomic_DNA"/>
</dbReference>
<dbReference type="SUPFAM" id="SSF54427">
    <property type="entry name" value="NTF2-like"/>
    <property type="match status" value="1"/>
</dbReference>
<evidence type="ECO:0000313" key="4">
    <source>
        <dbReference type="Proteomes" id="UP000278962"/>
    </source>
</evidence>
<gene>
    <name evidence="3" type="ORF">C8N24_3086</name>
</gene>